<dbReference type="AlphaFoldDB" id="A0A0E9UKQ2"/>
<reference evidence="1" key="1">
    <citation type="submission" date="2014-11" db="EMBL/GenBank/DDBJ databases">
        <authorList>
            <person name="Amaro Gonzalez C."/>
        </authorList>
    </citation>
    <scope>NUCLEOTIDE SEQUENCE</scope>
</reference>
<accession>A0A0E9UKQ2</accession>
<name>A0A0E9UKQ2_ANGAN</name>
<proteinExistence type="predicted"/>
<sequence>MHKVTSFYHGKTSLGGFFPVLIYLIKQVKFQPLIGSLRILSNTLQLYTW</sequence>
<protein>
    <submittedName>
        <fullName evidence="1">Uncharacterized protein</fullName>
    </submittedName>
</protein>
<evidence type="ECO:0000313" key="1">
    <source>
        <dbReference type="EMBL" id="JAH65830.1"/>
    </source>
</evidence>
<reference evidence="1" key="2">
    <citation type="journal article" date="2015" name="Fish Shellfish Immunol.">
        <title>Early steps in the European eel (Anguilla anguilla)-Vibrio vulnificus interaction in the gills: Role of the RtxA13 toxin.</title>
        <authorList>
            <person name="Callol A."/>
            <person name="Pajuelo D."/>
            <person name="Ebbesson L."/>
            <person name="Teles M."/>
            <person name="MacKenzie S."/>
            <person name="Amaro C."/>
        </authorList>
    </citation>
    <scope>NUCLEOTIDE SEQUENCE</scope>
</reference>
<organism evidence="1">
    <name type="scientific">Anguilla anguilla</name>
    <name type="common">European freshwater eel</name>
    <name type="synonym">Muraena anguilla</name>
    <dbReference type="NCBI Taxonomy" id="7936"/>
    <lineage>
        <taxon>Eukaryota</taxon>
        <taxon>Metazoa</taxon>
        <taxon>Chordata</taxon>
        <taxon>Craniata</taxon>
        <taxon>Vertebrata</taxon>
        <taxon>Euteleostomi</taxon>
        <taxon>Actinopterygii</taxon>
        <taxon>Neopterygii</taxon>
        <taxon>Teleostei</taxon>
        <taxon>Anguilliformes</taxon>
        <taxon>Anguillidae</taxon>
        <taxon>Anguilla</taxon>
    </lineage>
</organism>
<dbReference type="EMBL" id="GBXM01042747">
    <property type="protein sequence ID" value="JAH65830.1"/>
    <property type="molecule type" value="Transcribed_RNA"/>
</dbReference>